<keyword evidence="2" id="KW-1185">Reference proteome</keyword>
<gene>
    <name evidence="1" type="ORF">Kalk_12580</name>
</gene>
<sequence length="213" mass="23931">MKLVVKMLIFFVIMAFAGPYLLMGPDGMQKLMQIKDMLPGMDFSLPDIDDAADLMSTGAGTESSQQWIQWSDDKPPLQPDQLTREQLAVLDIQAQKNIFYRWQDENGVWQFSELPNRNTLNMVVRTDPNANVLQGLTADQIDSAFGRVKNTNSIMENNPLANGEGLEPTLPVPTTVPIAEIPKLIDQAKDVQRIMDERMQRMDTMLGSPTYGK</sequence>
<reference evidence="2" key="1">
    <citation type="submission" date="2017-08" db="EMBL/GenBank/DDBJ databases">
        <title>Direct submision.</title>
        <authorList>
            <person name="Kim S.-J."/>
            <person name="Rhee S.-K."/>
        </authorList>
    </citation>
    <scope>NUCLEOTIDE SEQUENCE [LARGE SCALE GENOMIC DNA]</scope>
    <source>
        <strain evidence="2">GI5</strain>
    </source>
</reference>
<dbReference type="KEGG" id="kak:Kalk_12580"/>
<name>A0A2K9LLH2_9GAMM</name>
<dbReference type="Proteomes" id="UP000235116">
    <property type="component" value="Chromosome"/>
</dbReference>
<proteinExistence type="predicted"/>
<protein>
    <recommendedName>
        <fullName evidence="3">DUF4124 domain-containing protein</fullName>
    </recommendedName>
</protein>
<evidence type="ECO:0000313" key="1">
    <source>
        <dbReference type="EMBL" id="AUM13209.1"/>
    </source>
</evidence>
<evidence type="ECO:0000313" key="2">
    <source>
        <dbReference type="Proteomes" id="UP000235116"/>
    </source>
</evidence>
<organism evidence="1 2">
    <name type="scientific">Ketobacter alkanivorans</name>
    <dbReference type="NCBI Taxonomy" id="1917421"/>
    <lineage>
        <taxon>Bacteria</taxon>
        <taxon>Pseudomonadati</taxon>
        <taxon>Pseudomonadota</taxon>
        <taxon>Gammaproteobacteria</taxon>
        <taxon>Pseudomonadales</taxon>
        <taxon>Ketobacteraceae</taxon>
        <taxon>Ketobacter</taxon>
    </lineage>
</organism>
<dbReference type="EMBL" id="CP022684">
    <property type="protein sequence ID" value="AUM13209.1"/>
    <property type="molecule type" value="Genomic_DNA"/>
</dbReference>
<accession>A0A2K9LLH2</accession>
<dbReference type="RefSeq" id="WP_101894588.1">
    <property type="nucleotide sequence ID" value="NZ_CP022684.1"/>
</dbReference>
<dbReference type="OrthoDB" id="6079871at2"/>
<dbReference type="AlphaFoldDB" id="A0A2K9LLH2"/>
<evidence type="ECO:0008006" key="3">
    <source>
        <dbReference type="Google" id="ProtNLM"/>
    </source>
</evidence>